<evidence type="ECO:0000256" key="1">
    <source>
        <dbReference type="ARBA" id="ARBA00008779"/>
    </source>
</evidence>
<evidence type="ECO:0000313" key="6">
    <source>
        <dbReference type="Proteomes" id="UP000199603"/>
    </source>
</evidence>
<dbReference type="GO" id="GO:0016740">
    <property type="term" value="F:transferase activity"/>
    <property type="evidence" value="ECO:0007669"/>
    <property type="project" value="UniProtKB-KW"/>
</dbReference>
<organism evidence="5 6">
    <name type="scientific">Aquimonas voraii</name>
    <dbReference type="NCBI Taxonomy" id="265719"/>
    <lineage>
        <taxon>Bacteria</taxon>
        <taxon>Pseudomonadati</taxon>
        <taxon>Pseudomonadota</taxon>
        <taxon>Gammaproteobacteria</taxon>
        <taxon>Lysobacterales</taxon>
        <taxon>Lysobacteraceae</taxon>
        <taxon>Aquimonas</taxon>
    </lineage>
</organism>
<evidence type="ECO:0000256" key="3">
    <source>
        <dbReference type="SAM" id="Phobius"/>
    </source>
</evidence>
<dbReference type="InterPro" id="IPR000917">
    <property type="entry name" value="Sulfatase_N"/>
</dbReference>
<dbReference type="SUPFAM" id="SSF53649">
    <property type="entry name" value="Alkaline phosphatase-like"/>
    <property type="match status" value="1"/>
</dbReference>
<dbReference type="InterPro" id="IPR050738">
    <property type="entry name" value="Sulfatase"/>
</dbReference>
<evidence type="ECO:0000259" key="4">
    <source>
        <dbReference type="Pfam" id="PF00884"/>
    </source>
</evidence>
<evidence type="ECO:0000313" key="5">
    <source>
        <dbReference type="EMBL" id="SDD10691.1"/>
    </source>
</evidence>
<evidence type="ECO:0000256" key="2">
    <source>
        <dbReference type="ARBA" id="ARBA00022801"/>
    </source>
</evidence>
<dbReference type="EMBL" id="FNAG01000001">
    <property type="protein sequence ID" value="SDD10691.1"/>
    <property type="molecule type" value="Genomic_DNA"/>
</dbReference>
<keyword evidence="3" id="KW-0812">Transmembrane</keyword>
<feature type="transmembrane region" description="Helical" evidence="3">
    <location>
        <begin position="127"/>
        <end position="156"/>
    </location>
</feature>
<reference evidence="5 6" key="1">
    <citation type="submission" date="2016-10" db="EMBL/GenBank/DDBJ databases">
        <authorList>
            <person name="de Groot N.N."/>
        </authorList>
    </citation>
    <scope>NUCLEOTIDE SEQUENCE [LARGE SCALE GENOMIC DNA]</scope>
    <source>
        <strain evidence="5 6">DSM 16957</strain>
    </source>
</reference>
<protein>
    <submittedName>
        <fullName evidence="5">Phosphoethanolamine transferase for glucans (OPG), alkaline phosphatase superfamily</fullName>
    </submittedName>
</protein>
<accession>A0A1G6S1X3</accession>
<feature type="domain" description="Sulfatase N-terminal" evidence="4">
    <location>
        <begin position="248"/>
        <end position="527"/>
    </location>
</feature>
<sequence length="632" mass="69832">MTPPEARSQETRAAALRGAVLELCLLLLPALLFLAAYLGAFHAPWAAAPRHLAIILPAIASLMLLRPVAMACLPRRFARPLIATVYGAWFLGWGLYYGTVVMGLQSWGRVATWPLIEVYLLQWRDLLAVLGVPVGLALLAGACVFAATLAIGWMLARREAWALAFRSAVRPGLALCLLALAVAISAYRAFEVRDALHVGSHEPLLLTFHPWAGSPSTQTNRTQGARVIDEREAAAAAAYVPGQRTHTRHVILIVGDALRADRMHLFGNLRNTTPWLSALQAEGRLQLAARAHAMCAESFCGLMALARSKYLHEFSAHNLSLGHVLRRHGYAVYLILGGDHTNFYGLAEALGPADLYWDGLQSSEYMNDDRAVLARARELPPAGDTPVFMQFHLMSSHGLGKRHEEFQQFSPIVNYYVRNRLAGTAQERQAWARNFYDNGLLQFDHTVAELLGVLEERGYLQDAVVVVTGDHGELLGERGRYSHADTVLQGVLDVPILLMRRGYAGEPIAEPRLAAQIDIAPTVLAELGFPVPESWSGSALQDGVNRDFSYFQQGPDVGLFDLRDPLALWKYWRNVRDGKEEAYRIDLDPGEQNNLIDSVPAEHRRVWLREILRATTAVSGLPSSDMPEESNK</sequence>
<keyword evidence="3" id="KW-1133">Transmembrane helix</keyword>
<comment type="similarity">
    <text evidence="1">Belongs to the sulfatase family.</text>
</comment>
<dbReference type="Gene3D" id="3.40.720.10">
    <property type="entry name" value="Alkaline Phosphatase, subunit A"/>
    <property type="match status" value="1"/>
</dbReference>
<dbReference type="InterPro" id="IPR017850">
    <property type="entry name" value="Alkaline_phosphatase_core_sf"/>
</dbReference>
<feature type="transmembrane region" description="Helical" evidence="3">
    <location>
        <begin position="168"/>
        <end position="190"/>
    </location>
</feature>
<dbReference type="RefSeq" id="WP_091237878.1">
    <property type="nucleotide sequence ID" value="NZ_FNAG01000001.1"/>
</dbReference>
<keyword evidence="2" id="KW-0378">Hydrolase</keyword>
<name>A0A1G6S1X3_9GAMM</name>
<dbReference type="PANTHER" id="PTHR42693:SF53">
    <property type="entry name" value="ENDO-4-O-SULFATASE"/>
    <property type="match status" value="1"/>
</dbReference>
<dbReference type="PANTHER" id="PTHR42693">
    <property type="entry name" value="ARYLSULFATASE FAMILY MEMBER"/>
    <property type="match status" value="1"/>
</dbReference>
<keyword evidence="3" id="KW-0472">Membrane</keyword>
<feature type="transmembrane region" description="Helical" evidence="3">
    <location>
        <begin position="85"/>
        <end position="107"/>
    </location>
</feature>
<dbReference type="AlphaFoldDB" id="A0A1G6S1X3"/>
<dbReference type="Pfam" id="PF00884">
    <property type="entry name" value="Sulfatase"/>
    <property type="match status" value="1"/>
</dbReference>
<dbReference type="GO" id="GO:0004065">
    <property type="term" value="F:arylsulfatase activity"/>
    <property type="evidence" value="ECO:0007669"/>
    <property type="project" value="TreeGrafter"/>
</dbReference>
<feature type="transmembrane region" description="Helical" evidence="3">
    <location>
        <begin position="52"/>
        <end position="73"/>
    </location>
</feature>
<proteinExistence type="inferred from homology"/>
<keyword evidence="6" id="KW-1185">Reference proteome</keyword>
<dbReference type="OrthoDB" id="9760224at2"/>
<dbReference type="STRING" id="265719.SAMN04488509_101245"/>
<gene>
    <name evidence="5" type="ORF">SAMN04488509_101245</name>
</gene>
<keyword evidence="5" id="KW-0808">Transferase</keyword>
<dbReference type="Proteomes" id="UP000199603">
    <property type="component" value="Unassembled WGS sequence"/>
</dbReference>
<feature type="transmembrane region" description="Helical" evidence="3">
    <location>
        <begin position="20"/>
        <end position="40"/>
    </location>
</feature>